<dbReference type="PANTHER" id="PTHR24064">
    <property type="entry name" value="SOLUTE CARRIER FAMILY 22 MEMBER"/>
    <property type="match status" value="1"/>
</dbReference>
<dbReference type="InterPro" id="IPR020846">
    <property type="entry name" value="MFS_dom"/>
</dbReference>
<protein>
    <recommendedName>
        <fullName evidence="6">Major facilitator superfamily (MFS) profile domain-containing protein</fullName>
    </recommendedName>
</protein>
<evidence type="ECO:0000259" key="6">
    <source>
        <dbReference type="PROSITE" id="PS50850"/>
    </source>
</evidence>
<name>A0ABN7NKH8_TIMPD</name>
<comment type="subcellular location">
    <subcellularLocation>
        <location evidence="1">Membrane</location>
        <topology evidence="1">Multi-pass membrane protein</topology>
    </subcellularLocation>
</comment>
<evidence type="ECO:0000256" key="5">
    <source>
        <dbReference type="SAM" id="Phobius"/>
    </source>
</evidence>
<dbReference type="EMBL" id="CAJPIN010002032">
    <property type="protein sequence ID" value="CAG2055058.1"/>
    <property type="molecule type" value="Genomic_DNA"/>
</dbReference>
<dbReference type="PROSITE" id="PS50850">
    <property type="entry name" value="MFS"/>
    <property type="match status" value="1"/>
</dbReference>
<evidence type="ECO:0000256" key="3">
    <source>
        <dbReference type="ARBA" id="ARBA00022989"/>
    </source>
</evidence>
<evidence type="ECO:0000256" key="2">
    <source>
        <dbReference type="ARBA" id="ARBA00022692"/>
    </source>
</evidence>
<keyword evidence="4 5" id="KW-0472">Membrane</keyword>
<dbReference type="Gene3D" id="1.20.1250.20">
    <property type="entry name" value="MFS general substrate transporter like domains"/>
    <property type="match status" value="1"/>
</dbReference>
<dbReference type="InterPro" id="IPR036259">
    <property type="entry name" value="MFS_trans_sf"/>
</dbReference>
<feature type="transmembrane region" description="Helical" evidence="5">
    <location>
        <begin position="52"/>
        <end position="71"/>
    </location>
</feature>
<keyword evidence="2 5" id="KW-0812">Transmembrane</keyword>
<feature type="domain" description="Major facilitator superfamily (MFS) profile" evidence="6">
    <location>
        <begin position="1"/>
        <end position="105"/>
    </location>
</feature>
<evidence type="ECO:0000313" key="7">
    <source>
        <dbReference type="EMBL" id="CAG2055058.1"/>
    </source>
</evidence>
<reference evidence="7" key="1">
    <citation type="submission" date="2021-03" db="EMBL/GenBank/DDBJ databases">
        <authorList>
            <person name="Tran Van P."/>
        </authorList>
    </citation>
    <scope>NUCLEOTIDE SEQUENCE</scope>
</reference>
<proteinExistence type="predicted"/>
<accession>A0ABN7NKH8</accession>
<evidence type="ECO:0000256" key="4">
    <source>
        <dbReference type="ARBA" id="ARBA00023136"/>
    </source>
</evidence>
<evidence type="ECO:0000313" key="8">
    <source>
        <dbReference type="Proteomes" id="UP001153148"/>
    </source>
</evidence>
<feature type="transmembrane region" description="Helical" evidence="5">
    <location>
        <begin position="77"/>
        <end position="100"/>
    </location>
</feature>
<feature type="transmembrane region" description="Helical" evidence="5">
    <location>
        <begin position="17"/>
        <end position="40"/>
    </location>
</feature>
<evidence type="ECO:0000256" key="1">
    <source>
        <dbReference type="ARBA" id="ARBA00004141"/>
    </source>
</evidence>
<organism evidence="7 8">
    <name type="scientific">Timema podura</name>
    <name type="common">Walking stick</name>
    <dbReference type="NCBI Taxonomy" id="61482"/>
    <lineage>
        <taxon>Eukaryota</taxon>
        <taxon>Metazoa</taxon>
        <taxon>Ecdysozoa</taxon>
        <taxon>Arthropoda</taxon>
        <taxon>Hexapoda</taxon>
        <taxon>Insecta</taxon>
        <taxon>Pterygota</taxon>
        <taxon>Neoptera</taxon>
        <taxon>Polyneoptera</taxon>
        <taxon>Phasmatodea</taxon>
        <taxon>Timematodea</taxon>
        <taxon>Timematoidea</taxon>
        <taxon>Timematidae</taxon>
        <taxon>Timema</taxon>
    </lineage>
</organism>
<sequence>MNRQGDEEDDDETDMPWLLITFAMIGKLAITASYGTVYVFSAEQFPTVIRNVALGASSTCARVGGILAPYVNLLADYWQPLPLLIFGVLALTAGLFSLLLPETLDKKLPDTIEEGENFGKVNIEANEVNGEGEGEGNLTKITNCGAYSLEEELAVLQNKGRQPVALTDNFS</sequence>
<keyword evidence="8" id="KW-1185">Reference proteome</keyword>
<comment type="caution">
    <text evidence="7">The sequence shown here is derived from an EMBL/GenBank/DDBJ whole genome shotgun (WGS) entry which is preliminary data.</text>
</comment>
<gene>
    <name evidence="7" type="ORF">TPAB3V08_LOCUS2071</name>
</gene>
<dbReference type="SUPFAM" id="SSF103473">
    <property type="entry name" value="MFS general substrate transporter"/>
    <property type="match status" value="1"/>
</dbReference>
<keyword evidence="3 5" id="KW-1133">Transmembrane helix</keyword>
<dbReference type="Proteomes" id="UP001153148">
    <property type="component" value="Unassembled WGS sequence"/>
</dbReference>